<dbReference type="AlphaFoldDB" id="A0A9W9A929"/>
<comment type="caution">
    <text evidence="2">The sequence shown here is derived from an EMBL/GenBank/DDBJ whole genome shotgun (WGS) entry which is preliminary data.</text>
</comment>
<name>A0A9W9A929_9AGAR</name>
<sequence>MIQSAGNSIGGLGSAPQALSQPPIPPSTPATPAPTEKENAPPPSQVQKPHSSAFSSFSSIGSSENSEKHESSSPATPGHKPTFEDKLIGVQWYVPALILKIAADLFKSKTWFRGLKNNVLKASHSSTSMRIARDGRTQLLAKFTASLWMPEQYHQEHAKLDNQFASPKKQWVLTSPEWDLEKLDRDFGGSVDFENFDFDFDSMPSHSDSQFI</sequence>
<proteinExistence type="predicted"/>
<evidence type="ECO:0000256" key="1">
    <source>
        <dbReference type="SAM" id="MobiDB-lite"/>
    </source>
</evidence>
<dbReference type="Proteomes" id="UP001150266">
    <property type="component" value="Unassembled WGS sequence"/>
</dbReference>
<accession>A0A9W9A929</accession>
<feature type="compositionally biased region" description="Pro residues" evidence="1">
    <location>
        <begin position="22"/>
        <end position="32"/>
    </location>
</feature>
<dbReference type="OrthoDB" id="2998169at2759"/>
<evidence type="ECO:0000313" key="3">
    <source>
        <dbReference type="Proteomes" id="UP001150266"/>
    </source>
</evidence>
<organism evidence="2 3">
    <name type="scientific">Lentinula aciculospora</name>
    <dbReference type="NCBI Taxonomy" id="153920"/>
    <lineage>
        <taxon>Eukaryota</taxon>
        <taxon>Fungi</taxon>
        <taxon>Dikarya</taxon>
        <taxon>Basidiomycota</taxon>
        <taxon>Agaricomycotina</taxon>
        <taxon>Agaricomycetes</taxon>
        <taxon>Agaricomycetidae</taxon>
        <taxon>Agaricales</taxon>
        <taxon>Marasmiineae</taxon>
        <taxon>Omphalotaceae</taxon>
        <taxon>Lentinula</taxon>
    </lineage>
</organism>
<gene>
    <name evidence="2" type="ORF">J3R30DRAFT_3703795</name>
</gene>
<keyword evidence="3" id="KW-1185">Reference proteome</keyword>
<feature type="region of interest" description="Disordered" evidence="1">
    <location>
        <begin position="1"/>
        <end position="80"/>
    </location>
</feature>
<feature type="compositionally biased region" description="Low complexity" evidence="1">
    <location>
        <begin position="51"/>
        <end position="64"/>
    </location>
</feature>
<evidence type="ECO:0000313" key="2">
    <source>
        <dbReference type="EMBL" id="KAJ4477416.1"/>
    </source>
</evidence>
<dbReference type="EMBL" id="JAOTPV010000010">
    <property type="protein sequence ID" value="KAJ4477416.1"/>
    <property type="molecule type" value="Genomic_DNA"/>
</dbReference>
<reference evidence="2" key="1">
    <citation type="submission" date="2022-08" db="EMBL/GenBank/DDBJ databases">
        <title>A Global Phylogenomic Analysis of the Shiitake Genus Lentinula.</title>
        <authorList>
            <consortium name="DOE Joint Genome Institute"/>
            <person name="Sierra-Patev S."/>
            <person name="Min B."/>
            <person name="Naranjo-Ortiz M."/>
            <person name="Looney B."/>
            <person name="Konkel Z."/>
            <person name="Slot J.C."/>
            <person name="Sakamoto Y."/>
            <person name="Steenwyk J.L."/>
            <person name="Rokas A."/>
            <person name="Carro J."/>
            <person name="Camarero S."/>
            <person name="Ferreira P."/>
            <person name="Molpeceres G."/>
            <person name="Ruiz-Duenas F.J."/>
            <person name="Serrano A."/>
            <person name="Henrissat B."/>
            <person name="Drula E."/>
            <person name="Hughes K.W."/>
            <person name="Mata J.L."/>
            <person name="Ishikawa N.K."/>
            <person name="Vargas-Isla R."/>
            <person name="Ushijima S."/>
            <person name="Smith C.A."/>
            <person name="Ahrendt S."/>
            <person name="Andreopoulos W."/>
            <person name="He G."/>
            <person name="Labutti K."/>
            <person name="Lipzen A."/>
            <person name="Ng V."/>
            <person name="Riley R."/>
            <person name="Sandor L."/>
            <person name="Barry K."/>
            <person name="Martinez A.T."/>
            <person name="Xiao Y."/>
            <person name="Gibbons J.G."/>
            <person name="Terashima K."/>
            <person name="Grigoriev I.V."/>
            <person name="Hibbett D.S."/>
        </authorList>
    </citation>
    <scope>NUCLEOTIDE SEQUENCE</scope>
    <source>
        <strain evidence="2">JLM2183</strain>
    </source>
</reference>
<protein>
    <submittedName>
        <fullName evidence="2">Uncharacterized protein</fullName>
    </submittedName>
</protein>